<dbReference type="Proteomes" id="UP000644548">
    <property type="component" value="Unassembled WGS sequence"/>
</dbReference>
<reference evidence="2" key="1">
    <citation type="journal article" date="2019" name="Int. J. Syst. Evol. Microbiol.">
        <title>The Global Catalogue of Microorganisms (GCM) 10K type strain sequencing project: providing services to taxonomists for standard genome sequencing and annotation.</title>
        <authorList>
            <consortium name="The Broad Institute Genomics Platform"/>
            <consortium name="The Broad Institute Genome Sequencing Center for Infectious Disease"/>
            <person name="Wu L."/>
            <person name="Ma J."/>
        </authorList>
    </citation>
    <scope>NUCLEOTIDE SEQUENCE [LARGE SCALE GENOMIC DNA]</scope>
    <source>
        <strain evidence="2">JCM 31405</strain>
    </source>
</reference>
<name>A0ABQ2S6H7_9DEIO</name>
<evidence type="ECO:0000313" key="2">
    <source>
        <dbReference type="Proteomes" id="UP000644548"/>
    </source>
</evidence>
<proteinExistence type="predicted"/>
<dbReference type="EMBL" id="BMQN01000002">
    <property type="protein sequence ID" value="GGR90709.1"/>
    <property type="molecule type" value="Genomic_DNA"/>
</dbReference>
<gene>
    <name evidence="1" type="ORF">GCM10008960_17210</name>
</gene>
<keyword evidence="2" id="KW-1185">Reference proteome</keyword>
<sequence length="131" mass="14234">MPGTLSGTMPRLTRLLLPLMLSGVALATPAWVVPAATLYPVPNQTSAPLRSLPAGTRLDLRRCFALWCDVQQGPRRGWVLRTTVNVSGDCRQLVPLGLKGLRRTEAAYSGSRDLNHDGVACDTLDRPLMAR</sequence>
<evidence type="ECO:0000313" key="1">
    <source>
        <dbReference type="EMBL" id="GGR90709.1"/>
    </source>
</evidence>
<organism evidence="1 2">
    <name type="scientific">Deinococcus sedimenti</name>
    <dbReference type="NCBI Taxonomy" id="1867090"/>
    <lineage>
        <taxon>Bacteria</taxon>
        <taxon>Thermotogati</taxon>
        <taxon>Deinococcota</taxon>
        <taxon>Deinococci</taxon>
        <taxon>Deinococcales</taxon>
        <taxon>Deinococcaceae</taxon>
        <taxon>Deinococcus</taxon>
    </lineage>
</organism>
<accession>A0ABQ2S6H7</accession>
<protein>
    <recommendedName>
        <fullName evidence="3">Excalibur calcium-binding domain-containing protein</fullName>
    </recommendedName>
</protein>
<evidence type="ECO:0008006" key="3">
    <source>
        <dbReference type="Google" id="ProtNLM"/>
    </source>
</evidence>
<comment type="caution">
    <text evidence="1">The sequence shown here is derived from an EMBL/GenBank/DDBJ whole genome shotgun (WGS) entry which is preliminary data.</text>
</comment>